<comment type="caution">
    <text evidence="3">The sequence shown here is derived from an EMBL/GenBank/DDBJ whole genome shotgun (WGS) entry which is preliminary data.</text>
</comment>
<gene>
    <name evidence="2" type="ORF">PGT21_020867</name>
    <name evidence="3" type="ORF">PGTUg99_015333</name>
</gene>
<dbReference type="EMBL" id="VDEP01000203">
    <property type="protein sequence ID" value="KAA1124555.1"/>
    <property type="molecule type" value="Genomic_DNA"/>
</dbReference>
<feature type="signal peptide" evidence="1">
    <location>
        <begin position="1"/>
        <end position="17"/>
    </location>
</feature>
<name>A0A5B0RI08_PUCGR</name>
<accession>A0A5B0RI08</accession>
<keyword evidence="1" id="KW-0732">Signal</keyword>
<protein>
    <submittedName>
        <fullName evidence="3">Uncharacterized protein</fullName>
    </submittedName>
</protein>
<sequence length="60" mass="6676">MSHLLLIPLVTIAIAIAIGVGAQQTQAFIRATRKHTTLEYVDREADDWRALISVALFCRP</sequence>
<evidence type="ECO:0000256" key="1">
    <source>
        <dbReference type="SAM" id="SignalP"/>
    </source>
</evidence>
<organism evidence="3 5">
    <name type="scientific">Puccinia graminis f. sp. tritici</name>
    <dbReference type="NCBI Taxonomy" id="56615"/>
    <lineage>
        <taxon>Eukaryota</taxon>
        <taxon>Fungi</taxon>
        <taxon>Dikarya</taxon>
        <taxon>Basidiomycota</taxon>
        <taxon>Pucciniomycotina</taxon>
        <taxon>Pucciniomycetes</taxon>
        <taxon>Pucciniales</taxon>
        <taxon>Pucciniaceae</taxon>
        <taxon>Puccinia</taxon>
    </lineage>
</organism>
<evidence type="ECO:0000313" key="2">
    <source>
        <dbReference type="EMBL" id="KAA1107648.1"/>
    </source>
</evidence>
<dbReference type="EMBL" id="VSWC01000029">
    <property type="protein sequence ID" value="KAA1107648.1"/>
    <property type="molecule type" value="Genomic_DNA"/>
</dbReference>
<proteinExistence type="predicted"/>
<reference evidence="4 5" key="1">
    <citation type="submission" date="2019-05" db="EMBL/GenBank/DDBJ databases">
        <title>Emergence of the Ug99 lineage of the wheat stem rust pathogen through somatic hybridization.</title>
        <authorList>
            <person name="Li F."/>
            <person name="Upadhyaya N.M."/>
            <person name="Sperschneider J."/>
            <person name="Matny O."/>
            <person name="Nguyen-Phuc H."/>
            <person name="Mago R."/>
            <person name="Raley C."/>
            <person name="Miller M.E."/>
            <person name="Silverstein K.A.T."/>
            <person name="Henningsen E."/>
            <person name="Hirsch C.D."/>
            <person name="Visser B."/>
            <person name="Pretorius Z.A."/>
            <person name="Steffenson B.J."/>
            <person name="Schwessinger B."/>
            <person name="Dodds P.N."/>
            <person name="Figueroa M."/>
        </authorList>
    </citation>
    <scope>NUCLEOTIDE SEQUENCE [LARGE SCALE GENOMIC DNA]</scope>
    <source>
        <strain evidence="2">21-0</strain>
        <strain evidence="3 5">Ug99</strain>
    </source>
</reference>
<evidence type="ECO:0000313" key="5">
    <source>
        <dbReference type="Proteomes" id="UP000325313"/>
    </source>
</evidence>
<dbReference type="Proteomes" id="UP000325313">
    <property type="component" value="Unassembled WGS sequence"/>
</dbReference>
<keyword evidence="4" id="KW-1185">Reference proteome</keyword>
<dbReference type="AlphaFoldDB" id="A0A5B0RI08"/>
<dbReference type="Proteomes" id="UP000324748">
    <property type="component" value="Unassembled WGS sequence"/>
</dbReference>
<evidence type="ECO:0000313" key="3">
    <source>
        <dbReference type="EMBL" id="KAA1124555.1"/>
    </source>
</evidence>
<evidence type="ECO:0000313" key="4">
    <source>
        <dbReference type="Proteomes" id="UP000324748"/>
    </source>
</evidence>
<feature type="chain" id="PRO_5036138159" evidence="1">
    <location>
        <begin position="18"/>
        <end position="60"/>
    </location>
</feature>